<dbReference type="InParanoid" id="C4XXF5"/>
<feature type="compositionally biased region" description="Low complexity" evidence="1">
    <location>
        <begin position="65"/>
        <end position="76"/>
    </location>
</feature>
<dbReference type="HOGENOM" id="CLU_1384021_0_0_1"/>
<evidence type="ECO:0000256" key="1">
    <source>
        <dbReference type="SAM" id="MobiDB-lite"/>
    </source>
</evidence>
<feature type="compositionally biased region" description="Basic residues" evidence="1">
    <location>
        <begin position="171"/>
        <end position="181"/>
    </location>
</feature>
<dbReference type="KEGG" id="clu:CLUG_00628"/>
<accession>C4XXF5</accession>
<protein>
    <submittedName>
        <fullName evidence="2">Uncharacterized protein</fullName>
    </submittedName>
</protein>
<feature type="region of interest" description="Disordered" evidence="1">
    <location>
        <begin position="65"/>
        <end position="84"/>
    </location>
</feature>
<evidence type="ECO:0000313" key="3">
    <source>
        <dbReference type="Proteomes" id="UP000007703"/>
    </source>
</evidence>
<gene>
    <name evidence="2" type="ORF">CLUG_00628</name>
</gene>
<name>C4XXF5_CLAL4</name>
<dbReference type="Proteomes" id="UP000007703">
    <property type="component" value="Unassembled WGS sequence"/>
</dbReference>
<dbReference type="EMBL" id="CH408076">
    <property type="protein sequence ID" value="EEQ36505.1"/>
    <property type="molecule type" value="Genomic_DNA"/>
</dbReference>
<sequence length="197" mass="20320">MALPSAAPGAHPAVDARRAAASLACCRSRAHAAGADRGVARAAQIQPQVAAAALGANALVPGRQRARAAAHGGPHRPALENGAARSRLCRPVQVRPVLPARRVASPVSVPDDGAAVVAAFPPVVQPGGAAARIQWRRPRRARPACASSAAGARRRPRQLARPHAQRAVAQAHHRQPSGRGRRQGEPDGVAETIRAFA</sequence>
<evidence type="ECO:0000313" key="2">
    <source>
        <dbReference type="EMBL" id="EEQ36505.1"/>
    </source>
</evidence>
<proteinExistence type="predicted"/>
<feature type="region of interest" description="Disordered" evidence="1">
    <location>
        <begin position="135"/>
        <end position="197"/>
    </location>
</feature>
<feature type="compositionally biased region" description="Basic residues" evidence="1">
    <location>
        <begin position="152"/>
        <end position="164"/>
    </location>
</feature>
<dbReference type="VEuPathDB" id="FungiDB:CLUG_00628"/>
<dbReference type="AlphaFoldDB" id="C4XXF5"/>
<organism evidence="2 3">
    <name type="scientific">Clavispora lusitaniae (strain ATCC 42720)</name>
    <name type="common">Yeast</name>
    <name type="synonym">Candida lusitaniae</name>
    <dbReference type="NCBI Taxonomy" id="306902"/>
    <lineage>
        <taxon>Eukaryota</taxon>
        <taxon>Fungi</taxon>
        <taxon>Dikarya</taxon>
        <taxon>Ascomycota</taxon>
        <taxon>Saccharomycotina</taxon>
        <taxon>Pichiomycetes</taxon>
        <taxon>Metschnikowiaceae</taxon>
        <taxon>Clavispora</taxon>
    </lineage>
</organism>
<reference evidence="2 3" key="1">
    <citation type="journal article" date="2009" name="Nature">
        <title>Evolution of pathogenicity and sexual reproduction in eight Candida genomes.</title>
        <authorList>
            <person name="Butler G."/>
            <person name="Rasmussen M.D."/>
            <person name="Lin M.F."/>
            <person name="Santos M.A."/>
            <person name="Sakthikumar S."/>
            <person name="Munro C.A."/>
            <person name="Rheinbay E."/>
            <person name="Grabherr M."/>
            <person name="Forche A."/>
            <person name="Reedy J.L."/>
            <person name="Agrafioti I."/>
            <person name="Arnaud M.B."/>
            <person name="Bates S."/>
            <person name="Brown A.J."/>
            <person name="Brunke S."/>
            <person name="Costanzo M.C."/>
            <person name="Fitzpatrick D.A."/>
            <person name="de Groot P.W."/>
            <person name="Harris D."/>
            <person name="Hoyer L.L."/>
            <person name="Hube B."/>
            <person name="Klis F.M."/>
            <person name="Kodira C."/>
            <person name="Lennard N."/>
            <person name="Logue M.E."/>
            <person name="Martin R."/>
            <person name="Neiman A.M."/>
            <person name="Nikolaou E."/>
            <person name="Quail M.A."/>
            <person name="Quinn J."/>
            <person name="Santos M.C."/>
            <person name="Schmitzberger F.F."/>
            <person name="Sherlock G."/>
            <person name="Shah P."/>
            <person name="Silverstein K.A."/>
            <person name="Skrzypek M.S."/>
            <person name="Soll D."/>
            <person name="Staggs R."/>
            <person name="Stansfield I."/>
            <person name="Stumpf M.P."/>
            <person name="Sudbery P.E."/>
            <person name="Srikantha T."/>
            <person name="Zeng Q."/>
            <person name="Berman J."/>
            <person name="Berriman M."/>
            <person name="Heitman J."/>
            <person name="Gow N.A."/>
            <person name="Lorenz M.C."/>
            <person name="Birren B.W."/>
            <person name="Kellis M."/>
            <person name="Cuomo C.A."/>
        </authorList>
    </citation>
    <scope>NUCLEOTIDE SEQUENCE [LARGE SCALE GENOMIC DNA]</scope>
    <source>
        <strain evidence="2 3">ATCC 42720</strain>
    </source>
</reference>